<protein>
    <recommendedName>
        <fullName evidence="1">PIN domain-containing protein</fullName>
    </recommendedName>
</protein>
<dbReference type="AlphaFoldDB" id="A5CYD7"/>
<dbReference type="Proteomes" id="UP000006556">
    <property type="component" value="Chromosome"/>
</dbReference>
<feature type="domain" description="PIN" evidence="1">
    <location>
        <begin position="9"/>
        <end position="126"/>
    </location>
</feature>
<dbReference type="Pfam" id="PF01850">
    <property type="entry name" value="PIN"/>
    <property type="match status" value="1"/>
</dbReference>
<evidence type="ECO:0000259" key="1">
    <source>
        <dbReference type="Pfam" id="PF01850"/>
    </source>
</evidence>
<sequence>MSDNNGWQFVDTNILIYAHDTSAEDKHVRAKNLVGELWDSGRGCLSIQVLQEFYVTVVQKLPRPIKPEMAAAIIADLSQWRLHIPDADDVLEAIEIQRRNCLSFWDAMIICSAKKMGCSVLFTEDLNSGQLYEGVRVQNPFV</sequence>
<dbReference type="CDD" id="cd18692">
    <property type="entry name" value="PIN_VapC-like"/>
    <property type="match status" value="1"/>
</dbReference>
<dbReference type="eggNOG" id="COG5573">
    <property type="taxonomic scope" value="Bacteria"/>
</dbReference>
<gene>
    <name evidence="2" type="ordered locus">PTH_2807</name>
</gene>
<evidence type="ECO:0000313" key="3">
    <source>
        <dbReference type="Proteomes" id="UP000006556"/>
    </source>
</evidence>
<dbReference type="SUPFAM" id="SSF88723">
    <property type="entry name" value="PIN domain-like"/>
    <property type="match status" value="1"/>
</dbReference>
<proteinExistence type="predicted"/>
<name>A5CYD7_PELTS</name>
<dbReference type="InterPro" id="IPR002716">
    <property type="entry name" value="PIN_dom"/>
</dbReference>
<dbReference type="InterPro" id="IPR029060">
    <property type="entry name" value="PIN-like_dom_sf"/>
</dbReference>
<dbReference type="Gene3D" id="3.40.50.1010">
    <property type="entry name" value="5'-nuclease"/>
    <property type="match status" value="1"/>
</dbReference>
<accession>A5CYD7</accession>
<keyword evidence="3" id="KW-1185">Reference proteome</keyword>
<dbReference type="KEGG" id="pth:PTH_2807"/>
<evidence type="ECO:0000313" key="2">
    <source>
        <dbReference type="EMBL" id="BAF60988.1"/>
    </source>
</evidence>
<organism evidence="2 3">
    <name type="scientific">Pelotomaculum thermopropionicum (strain DSM 13744 / JCM 10971 / SI)</name>
    <dbReference type="NCBI Taxonomy" id="370438"/>
    <lineage>
        <taxon>Bacteria</taxon>
        <taxon>Bacillati</taxon>
        <taxon>Bacillota</taxon>
        <taxon>Clostridia</taxon>
        <taxon>Eubacteriales</taxon>
        <taxon>Desulfotomaculaceae</taxon>
        <taxon>Pelotomaculum</taxon>
    </lineage>
</organism>
<dbReference type="EMBL" id="AP009389">
    <property type="protein sequence ID" value="BAF60988.1"/>
    <property type="molecule type" value="Genomic_DNA"/>
</dbReference>
<dbReference type="STRING" id="370438.PTH_2807"/>
<reference evidence="3" key="1">
    <citation type="journal article" date="2008" name="Genome Res.">
        <title>The genome of Pelotomaculum thermopropionicum reveals niche-associated evolution in anaerobic microbiota.</title>
        <authorList>
            <person name="Kosaka T."/>
            <person name="Kato S."/>
            <person name="Shimoyama T."/>
            <person name="Ishii S."/>
            <person name="Abe T."/>
            <person name="Watanabe K."/>
        </authorList>
    </citation>
    <scope>NUCLEOTIDE SEQUENCE [LARGE SCALE GENOMIC DNA]</scope>
    <source>
        <strain evidence="3">DSM 13744 / JCM 10971 / SI</strain>
    </source>
</reference>
<dbReference type="HOGENOM" id="CLU_128080_0_0_9"/>